<gene>
    <name evidence="2" type="ORF">pE10SP1_p042</name>
</gene>
<geneLocation type="plasmid" evidence="2">
    <name>pE10SP1</name>
</geneLocation>
<dbReference type="Pfam" id="PF08712">
    <property type="entry name" value="Nfu_N"/>
    <property type="match status" value="1"/>
</dbReference>
<name>A0A2S1FHP6_9BURK</name>
<keyword evidence="2" id="KW-0614">Plasmid</keyword>
<dbReference type="InterPro" id="IPR034904">
    <property type="entry name" value="FSCA_dom_sf"/>
</dbReference>
<reference evidence="2" key="1">
    <citation type="submission" date="2018-01" db="EMBL/GenBank/DDBJ databases">
        <title>Plasmids of psychrophilic Polaromonas spp. isolated from Arctic and Antarctic glaciers.</title>
        <authorList>
            <person name="Dziewit L."/>
            <person name="Ciok A."/>
        </authorList>
    </citation>
    <scope>NUCLEOTIDE SEQUENCE</scope>
    <source>
        <plasmid evidence="2">pE10SP1</plasmid>
    </source>
</reference>
<dbReference type="SUPFAM" id="SSF117916">
    <property type="entry name" value="Fe-S cluster assembly (FSCA) domain-like"/>
    <property type="match status" value="1"/>
</dbReference>
<dbReference type="SMART" id="SM00932">
    <property type="entry name" value="Nfu_N"/>
    <property type="match status" value="1"/>
</dbReference>
<evidence type="ECO:0000259" key="1">
    <source>
        <dbReference type="SMART" id="SM00932"/>
    </source>
</evidence>
<dbReference type="RefSeq" id="WP_181374770.1">
    <property type="nucleotide sequence ID" value="NZ_MG869615.1"/>
</dbReference>
<dbReference type="GO" id="GO:0005506">
    <property type="term" value="F:iron ion binding"/>
    <property type="evidence" value="ECO:0007669"/>
    <property type="project" value="InterPro"/>
</dbReference>
<dbReference type="Gene3D" id="3.30.1370.70">
    <property type="entry name" value="Scaffold protein Nfu/NifU, N-terminal domain"/>
    <property type="match status" value="1"/>
</dbReference>
<dbReference type="InterPro" id="IPR014824">
    <property type="entry name" value="Nfu/NifU_N"/>
</dbReference>
<accession>A0A2S1FHP6</accession>
<protein>
    <submittedName>
        <fullName evidence="2">Fe-S cluster biogenesis scaffold protein Nfu/NifU</fullName>
    </submittedName>
</protein>
<dbReference type="SUPFAM" id="SSF110836">
    <property type="entry name" value="Hypothetical protein SAV1430"/>
    <property type="match status" value="1"/>
</dbReference>
<dbReference type="PANTHER" id="PTHR11178">
    <property type="entry name" value="IRON-SULFUR CLUSTER SCAFFOLD PROTEIN NFU-RELATED"/>
    <property type="match status" value="1"/>
</dbReference>
<proteinExistence type="predicted"/>
<dbReference type="InterPro" id="IPR036498">
    <property type="entry name" value="Nfu/NifU_N_sf"/>
</dbReference>
<dbReference type="Gene3D" id="3.30.300.130">
    <property type="entry name" value="Fe-S cluster assembly (FSCA)"/>
    <property type="match status" value="1"/>
</dbReference>
<dbReference type="GO" id="GO:0016226">
    <property type="term" value="P:iron-sulfur cluster assembly"/>
    <property type="evidence" value="ECO:0007669"/>
    <property type="project" value="InterPro"/>
</dbReference>
<dbReference type="InterPro" id="IPR001075">
    <property type="entry name" value="NIF_FeS_clus_asmbl_NifU_C"/>
</dbReference>
<organism evidence="2">
    <name type="scientific">Polaromonas sp. E10S</name>
    <dbReference type="NCBI Taxonomy" id="1840239"/>
    <lineage>
        <taxon>Bacteria</taxon>
        <taxon>Pseudomonadati</taxon>
        <taxon>Pseudomonadota</taxon>
        <taxon>Betaproteobacteria</taxon>
        <taxon>Burkholderiales</taxon>
        <taxon>Comamonadaceae</taxon>
        <taxon>Polaromonas</taxon>
    </lineage>
</organism>
<dbReference type="EMBL" id="MG869615">
    <property type="protein sequence ID" value="AWD71982.1"/>
    <property type="molecule type" value="Genomic_DNA"/>
</dbReference>
<dbReference type="GO" id="GO:0051536">
    <property type="term" value="F:iron-sulfur cluster binding"/>
    <property type="evidence" value="ECO:0007669"/>
    <property type="project" value="InterPro"/>
</dbReference>
<dbReference type="AlphaFoldDB" id="A0A2S1FHP6"/>
<feature type="domain" description="Scaffold protein Nfu/NifU N-terminal" evidence="1">
    <location>
        <begin position="27"/>
        <end position="105"/>
    </location>
</feature>
<dbReference type="Pfam" id="PF01106">
    <property type="entry name" value="NifU"/>
    <property type="match status" value="1"/>
</dbReference>
<evidence type="ECO:0000313" key="2">
    <source>
        <dbReference type="EMBL" id="AWD71982.1"/>
    </source>
</evidence>
<sequence>MSETLAPDQIRADQPVSIRAEASLVDPDSCKFTVSSSVHPGGSFFFAGRERAAGSPLGERLFALDGVASVLIAGNVVTIGKVPGTAWTGLKAAIGAAIRTQLLSGMPAVLEAAGRTSLQAPSDAELGAAVQALLDREVNRSIASHGGKISLLDVRDGRLFITMSGGCQGCASSQVTLRQGFEVMVKRVAPEITEIVDATDHAAGRKPFYPRAAAGEQLIT</sequence>